<keyword evidence="2" id="KW-1185">Reference proteome</keyword>
<reference evidence="1" key="1">
    <citation type="journal article" date="2020" name="Stud. Mycol.">
        <title>101 Dothideomycetes genomes: a test case for predicting lifestyles and emergence of pathogens.</title>
        <authorList>
            <person name="Haridas S."/>
            <person name="Albert R."/>
            <person name="Binder M."/>
            <person name="Bloem J."/>
            <person name="Labutti K."/>
            <person name="Salamov A."/>
            <person name="Andreopoulos B."/>
            <person name="Baker S."/>
            <person name="Barry K."/>
            <person name="Bills G."/>
            <person name="Bluhm B."/>
            <person name="Cannon C."/>
            <person name="Castanera R."/>
            <person name="Culley D."/>
            <person name="Daum C."/>
            <person name="Ezra D."/>
            <person name="Gonzalez J."/>
            <person name="Henrissat B."/>
            <person name="Kuo A."/>
            <person name="Liang C."/>
            <person name="Lipzen A."/>
            <person name="Lutzoni F."/>
            <person name="Magnuson J."/>
            <person name="Mondo S."/>
            <person name="Nolan M."/>
            <person name="Ohm R."/>
            <person name="Pangilinan J."/>
            <person name="Park H.-J."/>
            <person name="Ramirez L."/>
            <person name="Alfaro M."/>
            <person name="Sun H."/>
            <person name="Tritt A."/>
            <person name="Yoshinaga Y."/>
            <person name="Zwiers L.-H."/>
            <person name="Turgeon B."/>
            <person name="Goodwin S."/>
            <person name="Spatafora J."/>
            <person name="Crous P."/>
            <person name="Grigoriev I."/>
        </authorList>
    </citation>
    <scope>NUCLEOTIDE SEQUENCE</scope>
    <source>
        <strain evidence="1">CBS 525.71</strain>
    </source>
</reference>
<accession>A0ACB6RZ07</accession>
<name>A0ACB6RZ07_9PLEO</name>
<gene>
    <name evidence="1" type="ORF">BU25DRAFT_310567</name>
</gene>
<protein>
    <submittedName>
        <fullName evidence="1">Uncharacterized protein</fullName>
    </submittedName>
</protein>
<feature type="non-terminal residue" evidence="1">
    <location>
        <position position="1"/>
    </location>
</feature>
<sequence length="194" mass="22238">QQCKLTLKQEHELCEYIEVLTERHLPPTRQMVQNFAAEMAHKSISDTWVSNFLHRHSDTLLYKCGAELCASQWCTAMDKQRHYANSPAKYEQYFKLLHYTLTKYEVEPRDTYNMDEKGFAISLVGRSKSIFSKQSYKAGKNKQSLQDGNREWVTLLASVCADGSALPPGLIFADKNNTIQSSWVEDIEPGKHSV</sequence>
<proteinExistence type="predicted"/>
<evidence type="ECO:0000313" key="2">
    <source>
        <dbReference type="Proteomes" id="UP000799754"/>
    </source>
</evidence>
<dbReference type="Proteomes" id="UP000799754">
    <property type="component" value="Unassembled WGS sequence"/>
</dbReference>
<organism evidence="1 2">
    <name type="scientific">Macroventuria anomochaeta</name>
    <dbReference type="NCBI Taxonomy" id="301207"/>
    <lineage>
        <taxon>Eukaryota</taxon>
        <taxon>Fungi</taxon>
        <taxon>Dikarya</taxon>
        <taxon>Ascomycota</taxon>
        <taxon>Pezizomycotina</taxon>
        <taxon>Dothideomycetes</taxon>
        <taxon>Pleosporomycetidae</taxon>
        <taxon>Pleosporales</taxon>
        <taxon>Pleosporineae</taxon>
        <taxon>Didymellaceae</taxon>
        <taxon>Macroventuria</taxon>
    </lineage>
</organism>
<dbReference type="EMBL" id="MU006717">
    <property type="protein sequence ID" value="KAF2627260.1"/>
    <property type="molecule type" value="Genomic_DNA"/>
</dbReference>
<feature type="non-terminal residue" evidence="1">
    <location>
        <position position="194"/>
    </location>
</feature>
<comment type="caution">
    <text evidence="1">The sequence shown here is derived from an EMBL/GenBank/DDBJ whole genome shotgun (WGS) entry which is preliminary data.</text>
</comment>
<evidence type="ECO:0000313" key="1">
    <source>
        <dbReference type="EMBL" id="KAF2627260.1"/>
    </source>
</evidence>